<accession>A0A4P9YYB0</accession>
<dbReference type="Pfam" id="PF07956">
    <property type="entry name" value="DUF1690"/>
    <property type="match status" value="1"/>
</dbReference>
<evidence type="ECO:0000256" key="1">
    <source>
        <dbReference type="SAM" id="Phobius"/>
    </source>
</evidence>
<evidence type="ECO:0000313" key="3">
    <source>
        <dbReference type="Proteomes" id="UP000278143"/>
    </source>
</evidence>
<keyword evidence="3" id="KW-1185">Reference proteome</keyword>
<reference evidence="3" key="1">
    <citation type="journal article" date="2018" name="Nat. Microbiol.">
        <title>Leveraging single-cell genomics to expand the fungal tree of life.</title>
        <authorList>
            <person name="Ahrendt S.R."/>
            <person name="Quandt C.A."/>
            <person name="Ciobanu D."/>
            <person name="Clum A."/>
            <person name="Salamov A."/>
            <person name="Andreopoulos B."/>
            <person name="Cheng J.F."/>
            <person name="Woyke T."/>
            <person name="Pelin A."/>
            <person name="Henrissat B."/>
            <person name="Reynolds N.K."/>
            <person name="Benny G.L."/>
            <person name="Smith M.E."/>
            <person name="James T.Y."/>
            <person name="Grigoriev I.V."/>
        </authorList>
    </citation>
    <scope>NUCLEOTIDE SEQUENCE [LARGE SCALE GENOMIC DNA]</scope>
    <source>
        <strain evidence="3">Benny S71-1</strain>
    </source>
</reference>
<protein>
    <recommendedName>
        <fullName evidence="4">DUF1690 domain-containing protein</fullName>
    </recommendedName>
</protein>
<proteinExistence type="predicted"/>
<sequence length="211" mass="24053">MLCHNDQTDRFLLRAYLLVAPVALCLWHLAVSRASMGSGASKEEHTVAFMAERSTPVMLTPDVIDQVTGEQKPAATEEAAKKEQGGAIVHDAPLSETDVDALVGERVQEELARLRHQEVQKQLLALERKNMHSEALRRDIESLRGRQRILQQLELHPELKRRQNAVAACYRQHKDQPLECWQEVRDFRYAVERAGEVSSNSSNRLIKSWRI</sequence>
<dbReference type="EMBL" id="KZ989918">
    <property type="protein sequence ID" value="RKP25024.1"/>
    <property type="molecule type" value="Genomic_DNA"/>
</dbReference>
<keyword evidence="1" id="KW-0472">Membrane</keyword>
<keyword evidence="1" id="KW-1133">Transmembrane helix</keyword>
<organism evidence="2 3">
    <name type="scientific">Syncephalis pseudoplumigaleata</name>
    <dbReference type="NCBI Taxonomy" id="1712513"/>
    <lineage>
        <taxon>Eukaryota</taxon>
        <taxon>Fungi</taxon>
        <taxon>Fungi incertae sedis</taxon>
        <taxon>Zoopagomycota</taxon>
        <taxon>Zoopagomycotina</taxon>
        <taxon>Zoopagomycetes</taxon>
        <taxon>Zoopagales</taxon>
        <taxon>Piptocephalidaceae</taxon>
        <taxon>Syncephalis</taxon>
    </lineage>
</organism>
<evidence type="ECO:0008006" key="4">
    <source>
        <dbReference type="Google" id="ProtNLM"/>
    </source>
</evidence>
<dbReference type="InterPro" id="IPR012471">
    <property type="entry name" value="DUF1690"/>
</dbReference>
<dbReference type="AlphaFoldDB" id="A0A4P9YYB0"/>
<dbReference type="OrthoDB" id="5544375at2759"/>
<name>A0A4P9YYB0_9FUNG</name>
<feature type="transmembrane region" description="Helical" evidence="1">
    <location>
        <begin position="12"/>
        <end position="30"/>
    </location>
</feature>
<gene>
    <name evidence="2" type="ORF">SYNPS1DRAFT_29229</name>
</gene>
<keyword evidence="1" id="KW-0812">Transmembrane</keyword>
<dbReference type="Proteomes" id="UP000278143">
    <property type="component" value="Unassembled WGS sequence"/>
</dbReference>
<evidence type="ECO:0000313" key="2">
    <source>
        <dbReference type="EMBL" id="RKP25024.1"/>
    </source>
</evidence>